<organism evidence="1 2">
    <name type="scientific">Bipolaricaulis sibiricus</name>
    <dbReference type="NCBI Taxonomy" id="2501609"/>
    <lineage>
        <taxon>Bacteria</taxon>
        <taxon>Candidatus Bipolaricaulota</taxon>
        <taxon>Candidatus Bipolaricaulia</taxon>
        <taxon>Candidatus Bipolaricaulales</taxon>
        <taxon>Candidatus Bipolaricaulaceae</taxon>
        <taxon>Candidatus Bipolaricaulis</taxon>
    </lineage>
</organism>
<name>A0A410FVM7_BIPS1</name>
<dbReference type="AlphaFoldDB" id="A0A410FVM7"/>
<reference evidence="2" key="1">
    <citation type="submission" date="2018-12" db="EMBL/GenBank/DDBJ databases">
        <title>Complete genome sequence of an uncultured bacterium of the candidate phylum Bipolaricaulota.</title>
        <authorList>
            <person name="Kadnikov V.V."/>
            <person name="Mardanov A.V."/>
            <person name="Beletsky A.V."/>
            <person name="Frank Y.A."/>
            <person name="Karnachuk O.V."/>
            <person name="Ravin N.V."/>
        </authorList>
    </citation>
    <scope>NUCLEOTIDE SEQUENCE [LARGE SCALE GENOMIC DNA]</scope>
</reference>
<sequence length="131" mass="13728">MRKLGLALGLVLVVGLLGVAQCPKSGLPVTRVDNTIAGGYLIWVQNVASVSHNTFNIRFEVPVATLKAVAVQGSAVKSITGSGVLWKVVLDGKGLKPGGFLLLSVTGVSPVVEAKCEKLVRFVFTTPPVYK</sequence>
<accession>A0A410FVM7</accession>
<protein>
    <submittedName>
        <fullName evidence="1">Uncharacterized protein</fullName>
    </submittedName>
</protein>
<evidence type="ECO:0000313" key="1">
    <source>
        <dbReference type="EMBL" id="QAA77139.1"/>
    </source>
</evidence>
<evidence type="ECO:0000313" key="2">
    <source>
        <dbReference type="Proteomes" id="UP000287233"/>
    </source>
</evidence>
<proteinExistence type="predicted"/>
<dbReference type="Proteomes" id="UP000287233">
    <property type="component" value="Chromosome"/>
</dbReference>
<dbReference type="EMBL" id="CP034928">
    <property type="protein sequence ID" value="QAA77139.1"/>
    <property type="molecule type" value="Genomic_DNA"/>
</dbReference>
<dbReference type="KEGG" id="bih:BIP78_1373"/>
<gene>
    <name evidence="1" type="ORF">BIP78_1373</name>
</gene>